<dbReference type="PANTHER" id="PTHR46268">
    <property type="entry name" value="STRESS RESPONSE PROTEIN NHAX"/>
    <property type="match status" value="1"/>
</dbReference>
<protein>
    <recommendedName>
        <fullName evidence="2">UspA domain-containing protein</fullName>
    </recommendedName>
</protein>
<feature type="domain" description="UspA" evidence="2">
    <location>
        <begin position="97"/>
        <end position="181"/>
    </location>
</feature>
<dbReference type="InterPro" id="IPR006015">
    <property type="entry name" value="Universal_stress_UspA"/>
</dbReference>
<reference evidence="3 4" key="1">
    <citation type="submission" date="2019-08" db="EMBL/GenBank/DDBJ databases">
        <title>Hyperibacter terrae gen. nov., sp. nov. and Hyperibacter viscosus sp. nov., two new members in the family Rhodospirillaceae isolated from the rhizosphere of Hypericum perforatum.</title>
        <authorList>
            <person name="Noviana Z."/>
        </authorList>
    </citation>
    <scope>NUCLEOTIDE SEQUENCE [LARGE SCALE GENOMIC DNA]</scope>
    <source>
        <strain evidence="3 4">R5913</strain>
    </source>
</reference>
<evidence type="ECO:0000313" key="4">
    <source>
        <dbReference type="Proteomes" id="UP000326202"/>
    </source>
</evidence>
<dbReference type="SUPFAM" id="SSF52402">
    <property type="entry name" value="Adenine nucleotide alpha hydrolases-like"/>
    <property type="match status" value="1"/>
</dbReference>
<dbReference type="InterPro" id="IPR014729">
    <property type="entry name" value="Rossmann-like_a/b/a_fold"/>
</dbReference>
<dbReference type="KEGG" id="htq:FRZ44_39300"/>
<keyword evidence="4" id="KW-1185">Reference proteome</keyword>
<dbReference type="PANTHER" id="PTHR46268:SF6">
    <property type="entry name" value="UNIVERSAL STRESS PROTEIN UP12"/>
    <property type="match status" value="1"/>
</dbReference>
<evidence type="ECO:0000256" key="1">
    <source>
        <dbReference type="ARBA" id="ARBA00008791"/>
    </source>
</evidence>
<feature type="domain" description="UspA" evidence="2">
    <location>
        <begin position="6"/>
        <end position="50"/>
    </location>
</feature>
<dbReference type="EMBL" id="CP042906">
    <property type="protein sequence ID" value="QEX18623.1"/>
    <property type="molecule type" value="Genomic_DNA"/>
</dbReference>
<organism evidence="3 4">
    <name type="scientific">Hypericibacter terrae</name>
    <dbReference type="NCBI Taxonomy" id="2602015"/>
    <lineage>
        <taxon>Bacteria</taxon>
        <taxon>Pseudomonadati</taxon>
        <taxon>Pseudomonadota</taxon>
        <taxon>Alphaproteobacteria</taxon>
        <taxon>Rhodospirillales</taxon>
        <taxon>Dongiaceae</taxon>
        <taxon>Hypericibacter</taxon>
    </lineage>
</organism>
<name>A0A5J6MMM2_9PROT</name>
<dbReference type="RefSeq" id="WP_191908200.1">
    <property type="nucleotide sequence ID" value="NZ_CP042906.1"/>
</dbReference>
<dbReference type="CDD" id="cd00293">
    <property type="entry name" value="USP-like"/>
    <property type="match status" value="1"/>
</dbReference>
<evidence type="ECO:0000259" key="2">
    <source>
        <dbReference type="Pfam" id="PF00582"/>
    </source>
</evidence>
<dbReference type="InterPro" id="IPR006016">
    <property type="entry name" value="UspA"/>
</dbReference>
<gene>
    <name evidence="3" type="ORF">FRZ44_39300</name>
</gene>
<sequence>MFTRVFTRIVVGLDGSDHARKALAIAVGVAKNDKADLVLVRALSAGLMSKAERKLAAAEFGFKDLEPPLPSAMFGDPNADPRPKSAIARDETENAQFRARTEMVETFLEAARQEALEAGVANVEIRVEFGDPAKVILAVAERDKADLIVLGSRGLSNIEGLVYGSTSHKVSHLAKCSCVTVT</sequence>
<proteinExistence type="inferred from homology"/>
<dbReference type="Gene3D" id="3.40.50.620">
    <property type="entry name" value="HUPs"/>
    <property type="match status" value="1"/>
</dbReference>
<dbReference type="PRINTS" id="PR01438">
    <property type="entry name" value="UNVRSLSTRESS"/>
</dbReference>
<dbReference type="AlphaFoldDB" id="A0A5J6MMM2"/>
<dbReference type="Proteomes" id="UP000326202">
    <property type="component" value="Chromosome"/>
</dbReference>
<dbReference type="Pfam" id="PF00582">
    <property type="entry name" value="Usp"/>
    <property type="match status" value="2"/>
</dbReference>
<accession>A0A5J6MMM2</accession>
<comment type="similarity">
    <text evidence="1">Belongs to the universal stress protein A family.</text>
</comment>
<evidence type="ECO:0000313" key="3">
    <source>
        <dbReference type="EMBL" id="QEX18623.1"/>
    </source>
</evidence>